<feature type="transmembrane region" description="Helical" evidence="6">
    <location>
        <begin position="393"/>
        <end position="414"/>
    </location>
</feature>
<dbReference type="InterPro" id="IPR050833">
    <property type="entry name" value="Poly_Biosynth_Transport"/>
</dbReference>
<feature type="transmembrane region" description="Helical" evidence="6">
    <location>
        <begin position="297"/>
        <end position="319"/>
    </location>
</feature>
<feature type="transmembrane region" description="Helical" evidence="6">
    <location>
        <begin position="46"/>
        <end position="72"/>
    </location>
</feature>
<evidence type="ECO:0000256" key="1">
    <source>
        <dbReference type="ARBA" id="ARBA00004651"/>
    </source>
</evidence>
<gene>
    <name evidence="7" type="ORF">COW99_02660</name>
</gene>
<accession>A0A2H0BVP8</accession>
<keyword evidence="2" id="KW-1003">Cell membrane</keyword>
<dbReference type="PANTHER" id="PTHR30250">
    <property type="entry name" value="PST FAMILY PREDICTED COLANIC ACID TRANSPORTER"/>
    <property type="match status" value="1"/>
</dbReference>
<evidence type="ECO:0000256" key="4">
    <source>
        <dbReference type="ARBA" id="ARBA00022989"/>
    </source>
</evidence>
<evidence type="ECO:0000313" key="8">
    <source>
        <dbReference type="Proteomes" id="UP000231246"/>
    </source>
</evidence>
<feature type="transmembrane region" description="Helical" evidence="6">
    <location>
        <begin position="368"/>
        <end position="387"/>
    </location>
</feature>
<keyword evidence="5 6" id="KW-0472">Membrane</keyword>
<evidence type="ECO:0008006" key="9">
    <source>
        <dbReference type="Google" id="ProtNLM"/>
    </source>
</evidence>
<evidence type="ECO:0000256" key="2">
    <source>
        <dbReference type="ARBA" id="ARBA00022475"/>
    </source>
</evidence>
<feature type="transmembrane region" description="Helical" evidence="6">
    <location>
        <begin position="126"/>
        <end position="144"/>
    </location>
</feature>
<evidence type="ECO:0000256" key="6">
    <source>
        <dbReference type="SAM" id="Phobius"/>
    </source>
</evidence>
<feature type="transmembrane region" description="Helical" evidence="6">
    <location>
        <begin position="186"/>
        <end position="209"/>
    </location>
</feature>
<feature type="transmembrane region" description="Helical" evidence="6">
    <location>
        <begin position="339"/>
        <end position="361"/>
    </location>
</feature>
<feature type="transmembrane region" description="Helical" evidence="6">
    <location>
        <begin position="230"/>
        <end position="252"/>
    </location>
</feature>
<feature type="transmembrane region" description="Helical" evidence="6">
    <location>
        <begin position="98"/>
        <end position="120"/>
    </location>
</feature>
<keyword evidence="4 6" id="KW-1133">Transmembrane helix</keyword>
<dbReference type="EMBL" id="PCTA01000017">
    <property type="protein sequence ID" value="PIP61757.1"/>
    <property type="molecule type" value="Genomic_DNA"/>
</dbReference>
<comment type="subcellular location">
    <subcellularLocation>
        <location evidence="1">Cell membrane</location>
        <topology evidence="1">Multi-pass membrane protein</topology>
    </subcellularLocation>
</comment>
<feature type="transmembrane region" description="Helical" evidence="6">
    <location>
        <begin position="264"/>
        <end position="285"/>
    </location>
</feature>
<feature type="transmembrane region" description="Helical" evidence="6">
    <location>
        <begin position="156"/>
        <end position="180"/>
    </location>
</feature>
<proteinExistence type="predicted"/>
<dbReference type="PANTHER" id="PTHR30250:SF28">
    <property type="entry name" value="POLYSACCHARIDE BIOSYNTHESIS PROTEIN"/>
    <property type="match status" value="1"/>
</dbReference>
<evidence type="ECO:0000256" key="5">
    <source>
        <dbReference type="ARBA" id="ARBA00023136"/>
    </source>
</evidence>
<organism evidence="7 8">
    <name type="scientific">Candidatus Roizmanbacteria bacterium CG22_combo_CG10-13_8_21_14_all_38_20</name>
    <dbReference type="NCBI Taxonomy" id="1974862"/>
    <lineage>
        <taxon>Bacteria</taxon>
        <taxon>Candidatus Roizmaniibacteriota</taxon>
    </lineage>
</organism>
<reference evidence="7 8" key="1">
    <citation type="submission" date="2017-09" db="EMBL/GenBank/DDBJ databases">
        <title>Depth-based differentiation of microbial function through sediment-hosted aquifers and enrichment of novel symbionts in the deep terrestrial subsurface.</title>
        <authorList>
            <person name="Probst A.J."/>
            <person name="Ladd B."/>
            <person name="Jarett J.K."/>
            <person name="Geller-Mcgrath D.E."/>
            <person name="Sieber C.M."/>
            <person name="Emerson J.B."/>
            <person name="Anantharaman K."/>
            <person name="Thomas B.C."/>
            <person name="Malmstrom R."/>
            <person name="Stieglmeier M."/>
            <person name="Klingl A."/>
            <person name="Woyke T."/>
            <person name="Ryan C.M."/>
            <person name="Banfield J.F."/>
        </authorList>
    </citation>
    <scope>NUCLEOTIDE SEQUENCE [LARGE SCALE GENOMIC DNA]</scope>
    <source>
        <strain evidence="7">CG22_combo_CG10-13_8_21_14_all_38_20</strain>
    </source>
</reference>
<name>A0A2H0BVP8_9BACT</name>
<evidence type="ECO:0000256" key="3">
    <source>
        <dbReference type="ARBA" id="ARBA00022692"/>
    </source>
</evidence>
<dbReference type="Proteomes" id="UP000231246">
    <property type="component" value="Unassembled WGS sequence"/>
</dbReference>
<evidence type="ECO:0000313" key="7">
    <source>
        <dbReference type="EMBL" id="PIP61757.1"/>
    </source>
</evidence>
<dbReference type="AlphaFoldDB" id="A0A2H0BVP8"/>
<sequence>MRERLHRSLANPLLTGSFLVSVGLTVGNIFNYLYHVSMGRMLTPAHYGVLTALISFMSIFGVFAATMTTVVAKFVSKYRVQDNSSDIAHLLRQLIRRIGLLVLVVVVLSQFIVAPIASFLHIEDGILINLTIVGILLAILVAINSGALQGLLKFKIMALFGASGSILRLVLALTLVYLGFGLRGAAVGFFLAYLIPYLLTFFPLGSYIFRKESRKQIQYGPLIKYSLPSFVALVGLSMLLSMDIILVKHFFTDTDAGRYSALSVIGRVIFFATSSISMVMFPIIAGKFEQGKDHTKTFLVSLLLVFGAGSFATLVYFIFPQALIQLFYNNPSYLVEMHNLGLMGLFFFIYSLVALFIQYYLSISRTKIVLTSVVASILQVILIWNFHISLRHVIISSITAEGLLLILLVGYYLVRVHNEK</sequence>
<comment type="caution">
    <text evidence="7">The sequence shown here is derived from an EMBL/GenBank/DDBJ whole genome shotgun (WGS) entry which is preliminary data.</text>
</comment>
<protein>
    <recommendedName>
        <fullName evidence="9">Polysaccharide biosynthesis protein C-terminal domain-containing protein</fullName>
    </recommendedName>
</protein>
<keyword evidence="3 6" id="KW-0812">Transmembrane</keyword>
<dbReference type="Pfam" id="PF01943">
    <property type="entry name" value="Polysacc_synt"/>
    <property type="match status" value="1"/>
</dbReference>
<dbReference type="GO" id="GO:0005886">
    <property type="term" value="C:plasma membrane"/>
    <property type="evidence" value="ECO:0007669"/>
    <property type="project" value="UniProtKB-SubCell"/>
</dbReference>
<feature type="transmembrane region" description="Helical" evidence="6">
    <location>
        <begin position="12"/>
        <end position="34"/>
    </location>
</feature>
<dbReference type="InterPro" id="IPR002797">
    <property type="entry name" value="Polysacc_synth"/>
</dbReference>